<keyword evidence="2" id="KW-0560">Oxidoreductase</keyword>
<proteinExistence type="inferred from homology"/>
<dbReference type="Proteomes" id="UP001287059">
    <property type="component" value="Unassembled WGS sequence"/>
</dbReference>
<accession>A0ABU4XRY1</accession>
<comment type="caution">
    <text evidence="3">The sequence shown here is derived from an EMBL/GenBank/DDBJ whole genome shotgun (WGS) entry which is preliminary data.</text>
</comment>
<dbReference type="Gene3D" id="3.40.50.720">
    <property type="entry name" value="NAD(P)-binding Rossmann-like Domain"/>
    <property type="match status" value="1"/>
</dbReference>
<dbReference type="RefSeq" id="WP_320286161.1">
    <property type="nucleotide sequence ID" value="NZ_JAVIIW010000003.1"/>
</dbReference>
<dbReference type="EMBL" id="JAVIIW010000003">
    <property type="protein sequence ID" value="MDX8477481.1"/>
    <property type="molecule type" value="Genomic_DNA"/>
</dbReference>
<dbReference type="PANTHER" id="PTHR42760">
    <property type="entry name" value="SHORT-CHAIN DEHYDROGENASES/REDUCTASES FAMILY MEMBER"/>
    <property type="match status" value="1"/>
</dbReference>
<dbReference type="PANTHER" id="PTHR42760:SF115">
    <property type="entry name" value="3-OXOACYL-[ACYL-CARRIER-PROTEIN] REDUCTASE FABG"/>
    <property type="match status" value="1"/>
</dbReference>
<keyword evidence="4" id="KW-1185">Reference proteome</keyword>
<dbReference type="SUPFAM" id="SSF51735">
    <property type="entry name" value="NAD(P)-binding Rossmann-fold domains"/>
    <property type="match status" value="1"/>
</dbReference>
<evidence type="ECO:0000313" key="3">
    <source>
        <dbReference type="EMBL" id="MDX8477481.1"/>
    </source>
</evidence>
<gene>
    <name evidence="3" type="ORF">RFN28_03180</name>
</gene>
<dbReference type="Pfam" id="PF13561">
    <property type="entry name" value="adh_short_C2"/>
    <property type="match status" value="1"/>
</dbReference>
<name>A0ABU4XRY1_9HYPH</name>
<dbReference type="PRINTS" id="PR00081">
    <property type="entry name" value="GDHRDH"/>
</dbReference>
<dbReference type="InterPro" id="IPR002347">
    <property type="entry name" value="SDR_fam"/>
</dbReference>
<organism evidence="3 4">
    <name type="scientific">Mesorhizobium album</name>
    <dbReference type="NCBI Taxonomy" id="3072314"/>
    <lineage>
        <taxon>Bacteria</taxon>
        <taxon>Pseudomonadati</taxon>
        <taxon>Pseudomonadota</taxon>
        <taxon>Alphaproteobacteria</taxon>
        <taxon>Hyphomicrobiales</taxon>
        <taxon>Phyllobacteriaceae</taxon>
        <taxon>Mesorhizobium</taxon>
    </lineage>
</organism>
<comment type="similarity">
    <text evidence="1">Belongs to the short-chain dehydrogenases/reductases (SDR) family.</text>
</comment>
<protein>
    <submittedName>
        <fullName evidence="3">SDR family NAD(P)-dependent oxidoreductase</fullName>
    </submittedName>
</protein>
<evidence type="ECO:0000256" key="1">
    <source>
        <dbReference type="ARBA" id="ARBA00006484"/>
    </source>
</evidence>
<sequence>MGVFDRLRLDGKQVFITGGSRGLGREMALGLAEAGADITMAGRTVESLDKTAADIRALGRRVATIVADMSDPSTCEAACLEAVAAHGSFDILVNNIGGRRMNVPLEDMPLDQWKALVDLNLTSTFLCCKHIGGAMIRRGQGGRVINLASINAIVAGRNIQGRHYETAKAGVLMLTRSLAVDWARHGITVNAICPGIFGTEPNKLWAQKNPEIIEAYVQTIPMGKLGDPEDLGALAVYLASDAARYMTGAALVIDGGYVCL</sequence>
<reference evidence="3 4" key="1">
    <citation type="submission" date="2023-08" db="EMBL/GenBank/DDBJ databases">
        <title>Implementing the SeqCode for naming new Mesorhizobium species isolated from Vachellia karroo root nodules.</title>
        <authorList>
            <person name="Van Lill M."/>
        </authorList>
    </citation>
    <scope>NUCLEOTIDE SEQUENCE [LARGE SCALE GENOMIC DNA]</scope>
    <source>
        <strain evidence="3 4">VK24D</strain>
    </source>
</reference>
<dbReference type="PRINTS" id="PR00080">
    <property type="entry name" value="SDRFAMILY"/>
</dbReference>
<dbReference type="InterPro" id="IPR036291">
    <property type="entry name" value="NAD(P)-bd_dom_sf"/>
</dbReference>
<evidence type="ECO:0000256" key="2">
    <source>
        <dbReference type="ARBA" id="ARBA00023002"/>
    </source>
</evidence>
<evidence type="ECO:0000313" key="4">
    <source>
        <dbReference type="Proteomes" id="UP001287059"/>
    </source>
</evidence>